<proteinExistence type="inferred from homology"/>
<dbReference type="EMBL" id="JAGTUU010000003">
    <property type="protein sequence ID" value="MBS0124382.1"/>
    <property type="molecule type" value="Genomic_DNA"/>
</dbReference>
<dbReference type="SUPFAM" id="SSF88713">
    <property type="entry name" value="Glycoside hydrolase/deacetylase"/>
    <property type="match status" value="1"/>
</dbReference>
<evidence type="ECO:0000256" key="1">
    <source>
        <dbReference type="ARBA" id="ARBA00003236"/>
    </source>
</evidence>
<keyword evidence="5" id="KW-0378">Hydrolase</keyword>
<feature type="signal peptide" evidence="7">
    <location>
        <begin position="1"/>
        <end position="26"/>
    </location>
</feature>
<sequence>MSISSRRTFLSTLGAAALTLPSAASATTPVIALPRDAGRGDAATIMAVRTPSPVVALTFDDGPHPTLTPHLLDLLRARRLRATFYLIGNRVVQWPDIVRRIASEGHEIGNHSWSHPVLSKLSDAAVRDEIDRTSDAIWRVTGRPPVTFRPPYGAFTQRQRHALLESRKLPTVLWSVDPQDWRRPGAQAVASRILNGSRPGAIILSHDIQRGTVAAMPQTLDGLAARGLKCGTVSQMLGWPLWQDRRFRRVAG</sequence>
<dbReference type="PROSITE" id="PS51677">
    <property type="entry name" value="NODB"/>
    <property type="match status" value="1"/>
</dbReference>
<dbReference type="GO" id="GO:0005975">
    <property type="term" value="P:carbohydrate metabolic process"/>
    <property type="evidence" value="ECO:0007669"/>
    <property type="project" value="InterPro"/>
</dbReference>
<dbReference type="GO" id="GO:0046872">
    <property type="term" value="F:metal ion binding"/>
    <property type="evidence" value="ECO:0007669"/>
    <property type="project" value="UniProtKB-KW"/>
</dbReference>
<dbReference type="PANTHER" id="PTHR10587:SF133">
    <property type="entry name" value="CHITIN DEACETYLASE 1-RELATED"/>
    <property type="match status" value="1"/>
</dbReference>
<dbReference type="GO" id="GO:0016020">
    <property type="term" value="C:membrane"/>
    <property type="evidence" value="ECO:0007669"/>
    <property type="project" value="TreeGrafter"/>
</dbReference>
<dbReference type="InterPro" id="IPR002509">
    <property type="entry name" value="NODB_dom"/>
</dbReference>
<name>A0A8J8B7G0_9RHOB</name>
<dbReference type="Pfam" id="PF01522">
    <property type="entry name" value="Polysacc_deac_1"/>
    <property type="match status" value="1"/>
</dbReference>
<evidence type="ECO:0000259" key="8">
    <source>
        <dbReference type="PROSITE" id="PS51677"/>
    </source>
</evidence>
<evidence type="ECO:0000313" key="10">
    <source>
        <dbReference type="Proteomes" id="UP000681356"/>
    </source>
</evidence>
<dbReference type="AlphaFoldDB" id="A0A8J8B7G0"/>
<dbReference type="Gene3D" id="3.20.20.370">
    <property type="entry name" value="Glycoside hydrolase/deacetylase"/>
    <property type="match status" value="1"/>
</dbReference>
<dbReference type="Proteomes" id="UP000681356">
    <property type="component" value="Unassembled WGS sequence"/>
</dbReference>
<evidence type="ECO:0000256" key="2">
    <source>
        <dbReference type="ARBA" id="ARBA00010973"/>
    </source>
</evidence>
<keyword evidence="10" id="KW-1185">Reference proteome</keyword>
<gene>
    <name evidence="9" type="ORF">KB874_09550</name>
</gene>
<evidence type="ECO:0000256" key="4">
    <source>
        <dbReference type="ARBA" id="ARBA00022723"/>
    </source>
</evidence>
<keyword evidence="7" id="KW-0732">Signal</keyword>
<feature type="chain" id="PRO_5035289104" description="Chitooligosaccharide deacetylase" evidence="7">
    <location>
        <begin position="27"/>
        <end position="252"/>
    </location>
</feature>
<comment type="function">
    <text evidence="1">Is involved in generating a small heat-stable compound (Nod), an acylated oligomer of N-acetylglucosamine, that stimulates mitosis in various plant protoplasts.</text>
</comment>
<dbReference type="RefSeq" id="WP_212536330.1">
    <property type="nucleotide sequence ID" value="NZ_JAGTUU010000003.1"/>
</dbReference>
<comment type="caution">
    <text evidence="9">The sequence shown here is derived from an EMBL/GenBank/DDBJ whole genome shotgun (WGS) entry which is preliminary data.</text>
</comment>
<keyword evidence="4" id="KW-0479">Metal-binding</keyword>
<evidence type="ECO:0000256" key="5">
    <source>
        <dbReference type="ARBA" id="ARBA00022801"/>
    </source>
</evidence>
<organism evidence="9 10">
    <name type="scientific">Thetidibacter halocola</name>
    <dbReference type="NCBI Taxonomy" id="2827239"/>
    <lineage>
        <taxon>Bacteria</taxon>
        <taxon>Pseudomonadati</taxon>
        <taxon>Pseudomonadota</taxon>
        <taxon>Alphaproteobacteria</taxon>
        <taxon>Rhodobacterales</taxon>
        <taxon>Roseobacteraceae</taxon>
        <taxon>Thetidibacter</taxon>
    </lineage>
</organism>
<feature type="domain" description="NodB homology" evidence="8">
    <location>
        <begin position="53"/>
        <end position="231"/>
    </location>
</feature>
<dbReference type="InterPro" id="IPR050248">
    <property type="entry name" value="Polysacc_deacetylase_ArnD"/>
</dbReference>
<evidence type="ECO:0000256" key="3">
    <source>
        <dbReference type="ARBA" id="ARBA00020071"/>
    </source>
</evidence>
<evidence type="ECO:0000256" key="6">
    <source>
        <dbReference type="ARBA" id="ARBA00032976"/>
    </source>
</evidence>
<accession>A0A8J8B7G0</accession>
<protein>
    <recommendedName>
        <fullName evidence="3">Chitooligosaccharide deacetylase</fullName>
    </recommendedName>
    <alternativeName>
        <fullName evidence="6">Nodulation protein B</fullName>
    </alternativeName>
</protein>
<dbReference type="GO" id="GO:0016810">
    <property type="term" value="F:hydrolase activity, acting on carbon-nitrogen (but not peptide) bonds"/>
    <property type="evidence" value="ECO:0007669"/>
    <property type="project" value="InterPro"/>
</dbReference>
<dbReference type="InterPro" id="IPR011330">
    <property type="entry name" value="Glyco_hydro/deAcase_b/a-brl"/>
</dbReference>
<dbReference type="PROSITE" id="PS51318">
    <property type="entry name" value="TAT"/>
    <property type="match status" value="1"/>
</dbReference>
<dbReference type="InterPro" id="IPR006311">
    <property type="entry name" value="TAT_signal"/>
</dbReference>
<evidence type="ECO:0000256" key="7">
    <source>
        <dbReference type="SAM" id="SignalP"/>
    </source>
</evidence>
<dbReference type="CDD" id="cd10917">
    <property type="entry name" value="CE4_NodB_like_6s_7s"/>
    <property type="match status" value="1"/>
</dbReference>
<comment type="similarity">
    <text evidence="2">Belongs to the polysaccharide deacetylase family.</text>
</comment>
<evidence type="ECO:0000313" key="9">
    <source>
        <dbReference type="EMBL" id="MBS0124382.1"/>
    </source>
</evidence>
<reference evidence="9" key="1">
    <citation type="submission" date="2021-04" db="EMBL/GenBank/DDBJ databases">
        <authorList>
            <person name="Yoon J."/>
        </authorList>
    </citation>
    <scope>NUCLEOTIDE SEQUENCE</scope>
    <source>
        <strain evidence="9">KMU-90</strain>
    </source>
</reference>
<dbReference type="PANTHER" id="PTHR10587">
    <property type="entry name" value="GLYCOSYL TRANSFERASE-RELATED"/>
    <property type="match status" value="1"/>
</dbReference>